<dbReference type="InterPro" id="IPR027417">
    <property type="entry name" value="P-loop_NTPase"/>
</dbReference>
<dbReference type="Gene3D" id="1.10.287.1490">
    <property type="match status" value="1"/>
</dbReference>
<feature type="region of interest" description="Disordered" evidence="10">
    <location>
        <begin position="374"/>
        <end position="394"/>
    </location>
</feature>
<dbReference type="Gene3D" id="3.30.70.1620">
    <property type="match status" value="1"/>
</dbReference>
<dbReference type="CDD" id="cd03272">
    <property type="entry name" value="ABC_SMC3_euk"/>
    <property type="match status" value="1"/>
</dbReference>
<name>A0A383VCI0_TETOB</name>
<dbReference type="InterPro" id="IPR024704">
    <property type="entry name" value="SMC"/>
</dbReference>
<feature type="region of interest" description="Disordered" evidence="10">
    <location>
        <begin position="1202"/>
        <end position="1229"/>
    </location>
</feature>
<dbReference type="PIRSF" id="PIRSF005719">
    <property type="entry name" value="SMC"/>
    <property type="match status" value="1"/>
</dbReference>
<dbReference type="InterPro" id="IPR041741">
    <property type="entry name" value="SMC3_ABC_euk"/>
</dbReference>
<dbReference type="SMART" id="SM00968">
    <property type="entry name" value="SMC_hinge"/>
    <property type="match status" value="1"/>
</dbReference>
<dbReference type="Pfam" id="PF06470">
    <property type="entry name" value="SMC_hinge"/>
    <property type="match status" value="1"/>
</dbReference>
<evidence type="ECO:0000256" key="9">
    <source>
        <dbReference type="SAM" id="Coils"/>
    </source>
</evidence>
<keyword evidence="7" id="KW-0131">Cell cycle</keyword>
<evidence type="ECO:0000256" key="10">
    <source>
        <dbReference type="SAM" id="MobiDB-lite"/>
    </source>
</evidence>
<dbReference type="FunFam" id="3.40.50.300:FF:000424">
    <property type="entry name" value="Structural maintenance of chromosomes 3"/>
    <property type="match status" value="1"/>
</dbReference>
<dbReference type="GO" id="GO:0005524">
    <property type="term" value="F:ATP binding"/>
    <property type="evidence" value="ECO:0007669"/>
    <property type="project" value="InterPro"/>
</dbReference>
<keyword evidence="13" id="KW-1185">Reference proteome</keyword>
<keyword evidence="4" id="KW-0498">Mitosis</keyword>
<reference evidence="12 13" key="1">
    <citation type="submission" date="2016-10" db="EMBL/GenBank/DDBJ databases">
        <authorList>
            <person name="Cai Z."/>
        </authorList>
    </citation>
    <scope>NUCLEOTIDE SEQUENCE [LARGE SCALE GENOMIC DNA]</scope>
</reference>
<comment type="similarity">
    <text evidence="2">Belongs to the SMC family. SMC3 subfamily.</text>
</comment>
<comment type="subcellular location">
    <subcellularLocation>
        <location evidence="1 8">Nucleus</location>
    </subcellularLocation>
</comment>
<dbReference type="InterPro" id="IPR003395">
    <property type="entry name" value="RecF/RecN/SMC_N"/>
</dbReference>
<feature type="compositionally biased region" description="Basic and acidic residues" evidence="10">
    <location>
        <begin position="463"/>
        <end position="483"/>
    </location>
</feature>
<protein>
    <recommendedName>
        <fullName evidence="8">Structural maintenance of chromosomes protein</fullName>
    </recommendedName>
</protein>
<feature type="compositionally biased region" description="Low complexity" evidence="10">
    <location>
        <begin position="1205"/>
        <end position="1219"/>
    </location>
</feature>
<evidence type="ECO:0000256" key="4">
    <source>
        <dbReference type="ARBA" id="ARBA00022776"/>
    </source>
</evidence>
<organism evidence="12 13">
    <name type="scientific">Tetradesmus obliquus</name>
    <name type="common">Green alga</name>
    <name type="synonym">Acutodesmus obliquus</name>
    <dbReference type="NCBI Taxonomy" id="3088"/>
    <lineage>
        <taxon>Eukaryota</taxon>
        <taxon>Viridiplantae</taxon>
        <taxon>Chlorophyta</taxon>
        <taxon>core chlorophytes</taxon>
        <taxon>Chlorophyceae</taxon>
        <taxon>CS clade</taxon>
        <taxon>Sphaeropleales</taxon>
        <taxon>Scenedesmaceae</taxon>
        <taxon>Tetradesmus</taxon>
    </lineage>
</organism>
<dbReference type="SUPFAM" id="SSF52540">
    <property type="entry name" value="P-loop containing nucleoside triphosphate hydrolases"/>
    <property type="match status" value="1"/>
</dbReference>
<keyword evidence="5 9" id="KW-0175">Coiled coil</keyword>
<dbReference type="EMBL" id="FNXT01000301">
    <property type="protein sequence ID" value="SZX63275.1"/>
    <property type="molecule type" value="Genomic_DNA"/>
</dbReference>
<evidence type="ECO:0000256" key="3">
    <source>
        <dbReference type="ARBA" id="ARBA00022618"/>
    </source>
</evidence>
<evidence type="ECO:0000313" key="13">
    <source>
        <dbReference type="Proteomes" id="UP000256970"/>
    </source>
</evidence>
<dbReference type="SUPFAM" id="SSF57997">
    <property type="entry name" value="Tropomyosin"/>
    <property type="match status" value="2"/>
</dbReference>
<dbReference type="AlphaFoldDB" id="A0A383VCI0"/>
<evidence type="ECO:0000256" key="6">
    <source>
        <dbReference type="ARBA" id="ARBA00023242"/>
    </source>
</evidence>
<evidence type="ECO:0000256" key="7">
    <source>
        <dbReference type="ARBA" id="ARBA00023306"/>
    </source>
</evidence>
<dbReference type="PANTHER" id="PTHR43977">
    <property type="entry name" value="STRUCTURAL MAINTENANCE OF CHROMOSOMES PROTEIN 3"/>
    <property type="match status" value="1"/>
</dbReference>
<feature type="domain" description="SMC hinge" evidence="11">
    <location>
        <begin position="518"/>
        <end position="632"/>
    </location>
</feature>
<dbReference type="GO" id="GO:0051301">
    <property type="term" value="P:cell division"/>
    <property type="evidence" value="ECO:0007669"/>
    <property type="project" value="UniProtKB-KW"/>
</dbReference>
<dbReference type="SUPFAM" id="SSF75553">
    <property type="entry name" value="Smc hinge domain"/>
    <property type="match status" value="1"/>
</dbReference>
<dbReference type="Proteomes" id="UP000256970">
    <property type="component" value="Unassembled WGS sequence"/>
</dbReference>
<dbReference type="GO" id="GO:0016887">
    <property type="term" value="F:ATP hydrolysis activity"/>
    <property type="evidence" value="ECO:0007669"/>
    <property type="project" value="InterPro"/>
</dbReference>
<gene>
    <name evidence="12" type="ORF">BQ4739_LOCUS3826</name>
</gene>
<dbReference type="Gene3D" id="1.20.1060.20">
    <property type="match status" value="1"/>
</dbReference>
<feature type="region of interest" description="Disordered" evidence="10">
    <location>
        <begin position="458"/>
        <end position="483"/>
    </location>
</feature>
<evidence type="ECO:0000313" key="12">
    <source>
        <dbReference type="EMBL" id="SZX63275.1"/>
    </source>
</evidence>
<keyword evidence="6 8" id="KW-0539">Nucleus</keyword>
<dbReference type="GO" id="GO:0005634">
    <property type="term" value="C:nucleus"/>
    <property type="evidence" value="ECO:0007669"/>
    <property type="project" value="UniProtKB-SubCell"/>
</dbReference>
<dbReference type="GO" id="GO:0005694">
    <property type="term" value="C:chromosome"/>
    <property type="evidence" value="ECO:0007669"/>
    <property type="project" value="InterPro"/>
</dbReference>
<evidence type="ECO:0000256" key="2">
    <source>
        <dbReference type="ARBA" id="ARBA00005917"/>
    </source>
</evidence>
<feature type="coiled-coil region" evidence="9">
    <location>
        <begin position="848"/>
        <end position="896"/>
    </location>
</feature>
<dbReference type="InterPro" id="IPR010935">
    <property type="entry name" value="SMC_hinge"/>
</dbReference>
<keyword evidence="3" id="KW-0132">Cell division</keyword>
<sequence length="1229" mass="134286">MYIKQVIIEGFTSYKDQTIAEPFSPKINCIVGANGSGKSNFFKAIRFVLNDFSGAGAEERQKLLHEGAGHASISGYVEVVFDNSDGRFPLDRDEVRLRRTIGLKKDEFTIDRKHVNKGEVMNLLESAGFSRANPYYVVQQGKIMEMARMTPGQRLELLKEVGGTRVYEERRRESVKIMAETEARRIQIQEVVTSIEDKLAELNAERAELEAYQGLDRQQRGIEYALLDRELTAARSELAKVDEERAKLRAETAAAREATSDASQQLADKEAAITAAKEALAAAGRQAKGLTQERQSALAAKAAAEADVAEAQGAADAAEASAQGAQSELSQLQQDVAATQAQLGEAEARLGQAKAAEKEADTRLEDAKAKLQVLSAKQGRSSQFSSQDERDKHLRSTISRLKQAAAGQQEQLQQQEAELSSALNDMSSEVGDKERLVASLSQQIAAADEKHAQAKAARNAAQDARKEAWREADELSEQHKAAEAEYSKANEAWQRSVPREVLEGLLAIEPLRRQHSLKGVAGCLVDLLEVPPQLVAAAEVVAGNQLFQVVVESDSVGMELVRQLNKTGRGRVTFMPLNRLHVPDVAYPRQWGRDVEPLHKYMKCEPKYAKAVQQVFGRFVVCKDRATMEAVAASGAPVDAITLDGDVVRRKGTLSGGYINNARSKINTYKQHKELEGRLRELERAKEAVNSRADALGQDILRLEEGVAAAEEARKGLRKQLARAKAAVEAAKGDSRKLTAQLQEAAAAQEEAARQLQELTRQIQVAEAELASDMHAGLSAAERRELAQLQPALEGLTQELAAARKARNQAQSQVTKLQTRLDTNLLKRLEQLQAAAAQPELAGQRASLAALSADLARAESALADVEGRLAAVEARSEELSKEVRSLTAACQQLREAAAAGSAAAAEEGRAAAALDTRQAQLLARCEDLGRRIRELGSLSAEVFEKYQGKGAKELHAALRKVQGELGKYSSVNKKALDQFVNFTEQRQELSRRVEEVTQSETKIRELIAALDMRKNEAIERTFKGVAKNFREVFAELVPGGKGELVMQLRKSGEEEGSEDEDDGAAGAAAASGVLERYSGVKVRVAFSRGNETVSLKLLSGGQKTLVALALIFAIQRCDPAPFYLFDEIDAALDPQYRTTVAQLLRRQADDERNPAMFVVTTFHPQIVSESDKVYGVMQSNRVSSIDVITKADALAFLQAEEEQQARQQQQQAPQQRQQAGSKRRAVAAS</sequence>
<evidence type="ECO:0000259" key="11">
    <source>
        <dbReference type="SMART" id="SM00968"/>
    </source>
</evidence>
<evidence type="ECO:0000256" key="1">
    <source>
        <dbReference type="ARBA" id="ARBA00004123"/>
    </source>
</evidence>
<dbReference type="GO" id="GO:0051276">
    <property type="term" value="P:chromosome organization"/>
    <property type="evidence" value="ECO:0007669"/>
    <property type="project" value="InterPro"/>
</dbReference>
<dbReference type="Pfam" id="PF02463">
    <property type="entry name" value="SMC_N"/>
    <property type="match status" value="1"/>
</dbReference>
<proteinExistence type="inferred from homology"/>
<evidence type="ECO:0000256" key="8">
    <source>
        <dbReference type="PIRNR" id="PIRNR005719"/>
    </source>
</evidence>
<evidence type="ECO:0000256" key="5">
    <source>
        <dbReference type="ARBA" id="ARBA00023054"/>
    </source>
</evidence>
<feature type="coiled-coil region" evidence="9">
    <location>
        <begin position="665"/>
        <end position="820"/>
    </location>
</feature>
<dbReference type="InterPro" id="IPR036277">
    <property type="entry name" value="SMC_hinge_sf"/>
</dbReference>
<accession>A0A383VCI0</accession>
<dbReference type="Gene3D" id="3.40.50.300">
    <property type="entry name" value="P-loop containing nucleotide triphosphate hydrolases"/>
    <property type="match status" value="2"/>
</dbReference>
<dbReference type="STRING" id="3088.A0A383VCI0"/>